<keyword evidence="2" id="KW-0808">Transferase</keyword>
<dbReference type="EMBL" id="UFQT01000062">
    <property type="protein sequence ID" value="SSX19212.1"/>
    <property type="molecule type" value="Genomic_DNA"/>
</dbReference>
<dbReference type="EMBL" id="UFQS01000062">
    <property type="protein sequence ID" value="SSW98826.1"/>
    <property type="molecule type" value="Genomic_DNA"/>
</dbReference>
<dbReference type="AlphaFoldDB" id="A0A336K1P2"/>
<protein>
    <submittedName>
        <fullName evidence="4">CSON012843 protein</fullName>
    </submittedName>
</protein>
<dbReference type="InterPro" id="IPR027417">
    <property type="entry name" value="P-loop_NTPase"/>
</dbReference>
<feature type="domain" description="Sulfotransferase" evidence="3">
    <location>
        <begin position="65"/>
        <end position="321"/>
    </location>
</feature>
<organism evidence="4">
    <name type="scientific">Culicoides sonorensis</name>
    <name type="common">Biting midge</name>
    <dbReference type="NCBI Taxonomy" id="179676"/>
    <lineage>
        <taxon>Eukaryota</taxon>
        <taxon>Metazoa</taxon>
        <taxon>Ecdysozoa</taxon>
        <taxon>Arthropoda</taxon>
        <taxon>Hexapoda</taxon>
        <taxon>Insecta</taxon>
        <taxon>Pterygota</taxon>
        <taxon>Neoptera</taxon>
        <taxon>Endopterygota</taxon>
        <taxon>Diptera</taxon>
        <taxon>Nematocera</taxon>
        <taxon>Chironomoidea</taxon>
        <taxon>Ceratopogonidae</taxon>
        <taxon>Ceratopogoninae</taxon>
        <taxon>Culicoides</taxon>
        <taxon>Monoculicoides</taxon>
    </lineage>
</organism>
<dbReference type="VEuPathDB" id="VectorBase:CSON012843"/>
<dbReference type="GO" id="GO:0008146">
    <property type="term" value="F:sulfotransferase activity"/>
    <property type="evidence" value="ECO:0007669"/>
    <property type="project" value="InterPro"/>
</dbReference>
<reference evidence="5" key="2">
    <citation type="submission" date="2018-07" db="EMBL/GenBank/DDBJ databases">
        <authorList>
            <person name="Quirk P.G."/>
            <person name="Krulwich T.A."/>
        </authorList>
    </citation>
    <scope>NUCLEOTIDE SEQUENCE</scope>
</reference>
<dbReference type="SUPFAM" id="SSF52540">
    <property type="entry name" value="P-loop containing nucleoside triphosphate hydrolases"/>
    <property type="match status" value="1"/>
</dbReference>
<dbReference type="Gene3D" id="3.40.50.300">
    <property type="entry name" value="P-loop containing nucleotide triphosphate hydrolases"/>
    <property type="match status" value="1"/>
</dbReference>
<evidence type="ECO:0000313" key="4">
    <source>
        <dbReference type="EMBL" id="SSW98826.1"/>
    </source>
</evidence>
<accession>A0A336K1P2</accession>
<dbReference type="PANTHER" id="PTHR11783">
    <property type="entry name" value="SULFOTRANSFERASE SULT"/>
    <property type="match status" value="1"/>
</dbReference>
<evidence type="ECO:0000256" key="1">
    <source>
        <dbReference type="ARBA" id="ARBA00005771"/>
    </source>
</evidence>
<evidence type="ECO:0000256" key="2">
    <source>
        <dbReference type="ARBA" id="ARBA00022679"/>
    </source>
</evidence>
<reference evidence="4" key="1">
    <citation type="submission" date="2018-04" db="EMBL/GenBank/DDBJ databases">
        <authorList>
            <person name="Go L.Y."/>
            <person name="Mitchell J.A."/>
        </authorList>
    </citation>
    <scope>NUCLEOTIDE SEQUENCE</scope>
    <source>
        <tissue evidence="4">Whole organism</tissue>
    </source>
</reference>
<evidence type="ECO:0000259" key="3">
    <source>
        <dbReference type="Pfam" id="PF00685"/>
    </source>
</evidence>
<evidence type="ECO:0000313" key="5">
    <source>
        <dbReference type="EMBL" id="SSX19212.1"/>
    </source>
</evidence>
<sequence length="327" mass="38570">MLRFESLGPTLIDCEGCSNYIAVYVEKPENEVNNNEDKSKKIKKMTIIDRYIPMAEKIKNMEVYDDDIWVMSYPKCGTTWTQEMTWLINNNLDYETARKIDLSKRFPFLELSGLLNNYPPGSEEVVFNAPRPRHIKSHLTVELLPDKMWTSNAKIIYVTRNPKDAALSFYHHYKNLVGYQGSKEDFFDSYMDAKIIYAPFHDHVLGFWEIRDNPKILFLVYEDMKADLMPALKKVSKFLGKSYTEEQFLKLADHLSVENMRKNPSCNNEVHLNDARKYHEANYDENYKFIRKGKAGAFKEEISEEYIKKFDKWTEDNLQGTDFKFRC</sequence>
<name>A0A336K1P2_CULSO</name>
<comment type="similarity">
    <text evidence="1">Belongs to the sulfotransferase 1 family.</text>
</comment>
<gene>
    <name evidence="4" type="primary">CSON012843</name>
</gene>
<dbReference type="InterPro" id="IPR000863">
    <property type="entry name" value="Sulfotransferase_dom"/>
</dbReference>
<dbReference type="OMA" id="THMPHEL"/>
<proteinExistence type="inferred from homology"/>
<dbReference type="Pfam" id="PF00685">
    <property type="entry name" value="Sulfotransfer_1"/>
    <property type="match status" value="1"/>
</dbReference>